<name>A0A4Z1SL93_GIAMU</name>
<dbReference type="InterPro" id="IPR029063">
    <property type="entry name" value="SAM-dependent_MTases_sf"/>
</dbReference>
<feature type="binding site" evidence="6">
    <location>
        <position position="40"/>
    </location>
    <ligand>
        <name>S-adenosyl-L-methionine</name>
        <dbReference type="ChEBI" id="CHEBI:59789"/>
    </ligand>
</feature>
<keyword evidence="10" id="KW-1185">Reference proteome</keyword>
<evidence type="ECO:0000256" key="3">
    <source>
        <dbReference type="ARBA" id="ARBA00022679"/>
    </source>
</evidence>
<organism evidence="9 10">
    <name type="scientific">Giardia muris</name>
    <dbReference type="NCBI Taxonomy" id="5742"/>
    <lineage>
        <taxon>Eukaryota</taxon>
        <taxon>Metamonada</taxon>
        <taxon>Diplomonadida</taxon>
        <taxon>Hexamitidae</taxon>
        <taxon>Giardiinae</taxon>
        <taxon>Giardia</taxon>
    </lineage>
</organism>
<evidence type="ECO:0000256" key="7">
    <source>
        <dbReference type="RuleBase" id="RU362106"/>
    </source>
</evidence>
<feature type="binding site" evidence="6">
    <location>
        <position position="90"/>
    </location>
    <ligand>
        <name>S-adenosyl-L-methionine</name>
        <dbReference type="ChEBI" id="CHEBI:59789"/>
    </ligand>
</feature>
<evidence type="ECO:0000256" key="1">
    <source>
        <dbReference type="ARBA" id="ARBA00022552"/>
    </source>
</evidence>
<dbReference type="PROSITE" id="PS01131">
    <property type="entry name" value="RRNA_A_DIMETH"/>
    <property type="match status" value="1"/>
</dbReference>
<dbReference type="NCBIfam" id="TIGR00755">
    <property type="entry name" value="ksgA"/>
    <property type="match status" value="1"/>
</dbReference>
<dbReference type="PANTHER" id="PTHR11727:SF7">
    <property type="entry name" value="DIMETHYLADENOSINE TRANSFERASE-RELATED"/>
    <property type="match status" value="1"/>
</dbReference>
<keyword evidence="3 6" id="KW-0808">Transferase</keyword>
<evidence type="ECO:0000256" key="4">
    <source>
        <dbReference type="ARBA" id="ARBA00022691"/>
    </source>
</evidence>
<dbReference type="AlphaFoldDB" id="A0A4Z1SL93"/>
<dbReference type="InterPro" id="IPR020598">
    <property type="entry name" value="rRNA_Ade_methylase_Trfase_N"/>
</dbReference>
<evidence type="ECO:0000313" key="10">
    <source>
        <dbReference type="Proteomes" id="UP000315496"/>
    </source>
</evidence>
<protein>
    <recommendedName>
        <fullName evidence="7">rRNA adenine N(6)-methyltransferase</fullName>
        <ecNumber evidence="7">2.1.1.-</ecNumber>
    </recommendedName>
</protein>
<dbReference type="Proteomes" id="UP000315496">
    <property type="component" value="Chromosome 5"/>
</dbReference>
<dbReference type="EMBL" id="VDLU01000005">
    <property type="protein sequence ID" value="TNJ26404.1"/>
    <property type="molecule type" value="Genomic_DNA"/>
</dbReference>
<feature type="binding site" evidence="6">
    <location>
        <position position="108"/>
    </location>
    <ligand>
        <name>S-adenosyl-L-methionine</name>
        <dbReference type="ChEBI" id="CHEBI:59789"/>
    </ligand>
</feature>
<comment type="caution">
    <text evidence="9">The sequence shown here is derived from an EMBL/GenBank/DDBJ whole genome shotgun (WGS) entry which is preliminary data.</text>
</comment>
<comment type="similarity">
    <text evidence="6 7">Belongs to the class I-like SAM-binding methyltransferase superfamily. rRNA adenine N(6)-methyltransferase family.</text>
</comment>
<dbReference type="VEuPathDB" id="GiardiaDB:GMRT_14681"/>
<evidence type="ECO:0000256" key="2">
    <source>
        <dbReference type="ARBA" id="ARBA00022603"/>
    </source>
</evidence>
<accession>A0A4Z1SL93</accession>
<dbReference type="InterPro" id="IPR011530">
    <property type="entry name" value="rRNA_adenine_dimethylase"/>
</dbReference>
<dbReference type="PANTHER" id="PTHR11727">
    <property type="entry name" value="DIMETHYLADENOSINE TRANSFERASE"/>
    <property type="match status" value="1"/>
</dbReference>
<dbReference type="GO" id="GO:0000179">
    <property type="term" value="F:rRNA (adenine-N6,N6-)-dimethyltransferase activity"/>
    <property type="evidence" value="ECO:0007669"/>
    <property type="project" value="UniProtKB-UniRule"/>
</dbReference>
<dbReference type="PROSITE" id="PS51689">
    <property type="entry name" value="SAM_RNA_A_N6_MT"/>
    <property type="match status" value="1"/>
</dbReference>
<dbReference type="InterPro" id="IPR001737">
    <property type="entry name" value="KsgA/Erm"/>
</dbReference>
<sequence length="302" mass="33620">MQGFELTKQHGQHLLVNPLVVRSIVEKAELRPTDTVLEIGPGTGNLTMALLEKVRKVVAIEIDARMVSELKKRVSANPELRERLQVIRDDFTKMPLESIPPFDVCVSNCPYNISSAIVFRLLQIRPAPRRLVLMFQLEFAQGLSAEPGQEQYGRLTVNAKLLAKTKIIIRVSRNSFRPPPKVDSAVIEMTPTGIPEGLDLDEFNGLTKVLFMNKNRTLGAIFKTKSLLNNLVRNVARLAEVSSLHKAPGEPVIPPPIEEVRAKILEALVEADFTDRRPAKMPVSDILDLLVRLAGIGVRFAD</sequence>
<keyword evidence="4 6" id="KW-0949">S-adenosyl-L-methionine</keyword>
<dbReference type="EC" id="2.1.1.-" evidence="7"/>
<keyword evidence="5 6" id="KW-0694">RNA-binding</keyword>
<dbReference type="Gene3D" id="3.40.50.150">
    <property type="entry name" value="Vaccinia Virus protein VP39"/>
    <property type="match status" value="1"/>
</dbReference>
<dbReference type="SUPFAM" id="SSF53335">
    <property type="entry name" value="S-adenosyl-L-methionine-dependent methyltransferases"/>
    <property type="match status" value="1"/>
</dbReference>
<dbReference type="OrthoDB" id="74991at2759"/>
<feature type="domain" description="Ribosomal RNA adenine methylase transferase N-terminal" evidence="8">
    <location>
        <begin position="20"/>
        <end position="193"/>
    </location>
</feature>
<evidence type="ECO:0000313" key="9">
    <source>
        <dbReference type="EMBL" id="TNJ26404.1"/>
    </source>
</evidence>
<keyword evidence="1 7" id="KW-0698">rRNA processing</keyword>
<dbReference type="CDD" id="cd02440">
    <property type="entry name" value="AdoMet_MTases"/>
    <property type="match status" value="1"/>
</dbReference>
<feature type="binding site" evidence="6">
    <location>
        <position position="61"/>
    </location>
    <ligand>
        <name>S-adenosyl-L-methionine</name>
        <dbReference type="ChEBI" id="CHEBI:59789"/>
    </ligand>
</feature>
<evidence type="ECO:0000256" key="6">
    <source>
        <dbReference type="PROSITE-ProRule" id="PRU01026"/>
    </source>
</evidence>
<dbReference type="FunFam" id="3.40.50.150:FF:000081">
    <property type="entry name" value="rRNA adenine N(6)-methyltransferase"/>
    <property type="match status" value="1"/>
</dbReference>
<dbReference type="Pfam" id="PF00398">
    <property type="entry name" value="RrnaAD"/>
    <property type="match status" value="1"/>
</dbReference>
<feature type="binding site" evidence="6">
    <location>
        <position position="15"/>
    </location>
    <ligand>
        <name>S-adenosyl-L-methionine</name>
        <dbReference type="ChEBI" id="CHEBI:59789"/>
    </ligand>
</feature>
<evidence type="ECO:0000256" key="5">
    <source>
        <dbReference type="ARBA" id="ARBA00022884"/>
    </source>
</evidence>
<gene>
    <name evidence="9" type="ORF">GMRT_14681</name>
</gene>
<evidence type="ECO:0000259" key="8">
    <source>
        <dbReference type="SMART" id="SM00650"/>
    </source>
</evidence>
<dbReference type="GO" id="GO:0005730">
    <property type="term" value="C:nucleolus"/>
    <property type="evidence" value="ECO:0007669"/>
    <property type="project" value="TreeGrafter"/>
</dbReference>
<reference evidence="9 10" key="1">
    <citation type="submission" date="2019-05" db="EMBL/GenBank/DDBJ databases">
        <title>The compact genome of Giardia muris reveals important steps in the evolution of intestinal protozoan parasites.</title>
        <authorList>
            <person name="Xu F."/>
            <person name="Jimenez-Gonzalez A."/>
            <person name="Einarsson E."/>
            <person name="Astvaldsson A."/>
            <person name="Peirasmaki D."/>
            <person name="Eckmann L."/>
            <person name="Andersson J.O."/>
            <person name="Svard S.G."/>
            <person name="Jerlstrom-Hultqvist J."/>
        </authorList>
    </citation>
    <scope>NUCLEOTIDE SEQUENCE [LARGE SCALE GENOMIC DNA]</scope>
    <source>
        <strain evidence="9 10">Roberts-Thomson</strain>
    </source>
</reference>
<feature type="binding site" evidence="6">
    <location>
        <position position="13"/>
    </location>
    <ligand>
        <name>S-adenosyl-L-methionine</name>
        <dbReference type="ChEBI" id="CHEBI:59789"/>
    </ligand>
</feature>
<dbReference type="Gene3D" id="1.10.8.480">
    <property type="match status" value="1"/>
</dbReference>
<keyword evidence="2 6" id="KW-0489">Methyltransferase</keyword>
<dbReference type="InterPro" id="IPR020596">
    <property type="entry name" value="rRNA_Ade_Mease_Trfase_CS"/>
</dbReference>
<dbReference type="SMART" id="SM00650">
    <property type="entry name" value="rADc"/>
    <property type="match status" value="1"/>
</dbReference>
<dbReference type="GO" id="GO:0003723">
    <property type="term" value="F:RNA binding"/>
    <property type="evidence" value="ECO:0007669"/>
    <property type="project" value="UniProtKB-UniRule"/>
</dbReference>
<proteinExistence type="inferred from homology"/>